<accession>A0AAW1NYE0</accession>
<comment type="subcellular location">
    <subcellularLocation>
        <location evidence="1 10">Nucleus</location>
    </subcellularLocation>
</comment>
<keyword evidence="4" id="KW-0862">Zinc</keyword>
<dbReference type="FunFam" id="3.30.160.60:FF:000118">
    <property type="entry name" value="Ataxin-7-like protein 3"/>
    <property type="match status" value="1"/>
</dbReference>
<evidence type="ECO:0000256" key="3">
    <source>
        <dbReference type="ARBA" id="ARBA00022771"/>
    </source>
</evidence>
<dbReference type="PANTHER" id="PTHR47674">
    <property type="entry name" value="SAGA-ASSOCIATED FACTOR 11"/>
    <property type="match status" value="1"/>
</dbReference>
<keyword evidence="6" id="KW-0805">Transcription regulation</keyword>
<dbReference type="Proteomes" id="UP001465755">
    <property type="component" value="Unassembled WGS sequence"/>
</dbReference>
<keyword evidence="3" id="KW-0863">Zinc-finger</keyword>
<evidence type="ECO:0000256" key="5">
    <source>
        <dbReference type="ARBA" id="ARBA00022853"/>
    </source>
</evidence>
<organism evidence="11 12">
    <name type="scientific">Symbiochloris irregularis</name>
    <dbReference type="NCBI Taxonomy" id="706552"/>
    <lineage>
        <taxon>Eukaryota</taxon>
        <taxon>Viridiplantae</taxon>
        <taxon>Chlorophyta</taxon>
        <taxon>core chlorophytes</taxon>
        <taxon>Trebouxiophyceae</taxon>
        <taxon>Trebouxiales</taxon>
        <taxon>Trebouxiaceae</taxon>
        <taxon>Symbiochloris</taxon>
    </lineage>
</organism>
<comment type="similarity">
    <text evidence="10">Belongs to the SGF11 family.</text>
</comment>
<dbReference type="PANTHER" id="PTHR47674:SF3">
    <property type="entry name" value="SAGA-ASSOCIATED FACTOR 11"/>
    <property type="match status" value="1"/>
</dbReference>
<sequence>MSRPKRGRETAHQENLLRKRIEVLQRVNTQLENPASLASQTVTAYSDLVDDLLLDMAVEVHREAATGQIDVQDTQTDVNMFPAWIPSAEKGKPAKLDAFGQNVSQAGNEQVACALCGRSIAASRFAPHLESCLGGGRNCARAGRRKTGSEAIT</sequence>
<dbReference type="Gene3D" id="3.30.160.60">
    <property type="entry name" value="Classic Zinc Finger"/>
    <property type="match status" value="1"/>
</dbReference>
<protein>
    <recommendedName>
        <fullName evidence="10">SAGA-associated factor 11</fullName>
    </recommendedName>
</protein>
<evidence type="ECO:0000256" key="8">
    <source>
        <dbReference type="ARBA" id="ARBA00023163"/>
    </source>
</evidence>
<gene>
    <name evidence="11" type="ORF">WJX73_008206</name>
</gene>
<reference evidence="11 12" key="1">
    <citation type="journal article" date="2024" name="Nat. Commun.">
        <title>Phylogenomics reveals the evolutionary origins of lichenization in chlorophyte algae.</title>
        <authorList>
            <person name="Puginier C."/>
            <person name="Libourel C."/>
            <person name="Otte J."/>
            <person name="Skaloud P."/>
            <person name="Haon M."/>
            <person name="Grisel S."/>
            <person name="Petersen M."/>
            <person name="Berrin J.G."/>
            <person name="Delaux P.M."/>
            <person name="Dal Grande F."/>
            <person name="Keller J."/>
        </authorList>
    </citation>
    <scope>NUCLEOTIDE SEQUENCE [LARGE SCALE GENOMIC DNA]</scope>
    <source>
        <strain evidence="11 12">SAG 2036</strain>
    </source>
</reference>
<dbReference type="GO" id="GO:0071819">
    <property type="term" value="C:DUBm complex"/>
    <property type="evidence" value="ECO:0007669"/>
    <property type="project" value="UniProtKB-ARBA"/>
</dbReference>
<keyword evidence="2" id="KW-0479">Metal-binding</keyword>
<keyword evidence="9" id="KW-0539">Nucleus</keyword>
<comment type="caution">
    <text evidence="11">The sequence shown here is derived from an EMBL/GenBank/DDBJ whole genome shotgun (WGS) entry which is preliminary data.</text>
</comment>
<keyword evidence="5" id="KW-0156">Chromatin regulator</keyword>
<proteinExistence type="inferred from homology"/>
<evidence type="ECO:0000256" key="4">
    <source>
        <dbReference type="ARBA" id="ARBA00022833"/>
    </source>
</evidence>
<dbReference type="Pfam" id="PF08209">
    <property type="entry name" value="Sgf11"/>
    <property type="match status" value="1"/>
</dbReference>
<keyword evidence="12" id="KW-1185">Reference proteome</keyword>
<evidence type="ECO:0000256" key="1">
    <source>
        <dbReference type="ARBA" id="ARBA00004123"/>
    </source>
</evidence>
<dbReference type="GO" id="GO:0070461">
    <property type="term" value="C:SAGA-type complex"/>
    <property type="evidence" value="ECO:0007669"/>
    <property type="project" value="UniProtKB-ARBA"/>
</dbReference>
<evidence type="ECO:0000313" key="12">
    <source>
        <dbReference type="Proteomes" id="UP001465755"/>
    </source>
</evidence>
<dbReference type="GO" id="GO:0008270">
    <property type="term" value="F:zinc ion binding"/>
    <property type="evidence" value="ECO:0007669"/>
    <property type="project" value="UniProtKB-KW"/>
</dbReference>
<name>A0AAW1NYE0_9CHLO</name>
<dbReference type="EMBL" id="JALJOQ010000067">
    <property type="protein sequence ID" value="KAK9802803.1"/>
    <property type="molecule type" value="Genomic_DNA"/>
</dbReference>
<evidence type="ECO:0000256" key="9">
    <source>
        <dbReference type="ARBA" id="ARBA00023242"/>
    </source>
</evidence>
<evidence type="ECO:0000256" key="2">
    <source>
        <dbReference type="ARBA" id="ARBA00022723"/>
    </source>
</evidence>
<dbReference type="GO" id="GO:0006325">
    <property type="term" value="P:chromatin organization"/>
    <property type="evidence" value="ECO:0007669"/>
    <property type="project" value="UniProtKB-KW"/>
</dbReference>
<evidence type="ECO:0000256" key="10">
    <source>
        <dbReference type="RuleBase" id="RU261113"/>
    </source>
</evidence>
<evidence type="ECO:0000256" key="6">
    <source>
        <dbReference type="ARBA" id="ARBA00023015"/>
    </source>
</evidence>
<keyword evidence="7 10" id="KW-0010">Activator</keyword>
<dbReference type="InterPro" id="IPR013246">
    <property type="entry name" value="SAGA_su_Sgf11"/>
</dbReference>
<evidence type="ECO:0000256" key="7">
    <source>
        <dbReference type="ARBA" id="ARBA00023159"/>
    </source>
</evidence>
<keyword evidence="8" id="KW-0804">Transcription</keyword>
<dbReference type="AlphaFoldDB" id="A0AAW1NYE0"/>
<evidence type="ECO:0000313" key="11">
    <source>
        <dbReference type="EMBL" id="KAK9802803.1"/>
    </source>
</evidence>